<dbReference type="EC" id="3.1.3.-" evidence="5"/>
<keyword evidence="4" id="KW-0460">Magnesium</keyword>
<dbReference type="SFLD" id="SFLDS00003">
    <property type="entry name" value="Haloacid_Dehalogenase"/>
    <property type="match status" value="1"/>
</dbReference>
<dbReference type="SUPFAM" id="SSF56784">
    <property type="entry name" value="HAD-like"/>
    <property type="match status" value="1"/>
</dbReference>
<gene>
    <name evidence="5" type="ORF">AAG747_05200</name>
</gene>
<dbReference type="EMBL" id="JBDKWZ010000002">
    <property type="protein sequence ID" value="MEN7547293.1"/>
    <property type="molecule type" value="Genomic_DNA"/>
</dbReference>
<dbReference type="RefSeq" id="WP_346820077.1">
    <property type="nucleotide sequence ID" value="NZ_JBDKWZ010000002.1"/>
</dbReference>
<evidence type="ECO:0000256" key="2">
    <source>
        <dbReference type="ARBA" id="ARBA00022723"/>
    </source>
</evidence>
<comment type="caution">
    <text evidence="5">The sequence shown here is derived from an EMBL/GenBank/DDBJ whole genome shotgun (WGS) entry which is preliminary data.</text>
</comment>
<dbReference type="PANTHER" id="PTHR46470">
    <property type="entry name" value="N-ACYLNEURAMINATE-9-PHOSPHATASE"/>
    <property type="match status" value="1"/>
</dbReference>
<dbReference type="InterPro" id="IPR023198">
    <property type="entry name" value="PGP-like_dom2"/>
</dbReference>
<evidence type="ECO:0000313" key="6">
    <source>
        <dbReference type="Proteomes" id="UP001403385"/>
    </source>
</evidence>
<sequence>MDRQTEIIVFDLYDTLIEITQNKHFFYQLYQRSYNGFDLSVKAYKNLLLKKSLDEVCNELPSEFEELFFETKAALSEELQSVRLFEETLEVLEKLKSSYRLFLISNLASPYIEPYYTLKLDQYFEKAIFSCQVGFVKPEKQIFEHVQNVSGKKGKQILMVGDSEWSDMDGARKLQWEHRKVSRNQKPESHYEIKNLRGIELNG</sequence>
<reference evidence="5 6" key="1">
    <citation type="submission" date="2024-04" db="EMBL/GenBank/DDBJ databases">
        <title>Novel genus in family Flammeovirgaceae.</title>
        <authorList>
            <person name="Nguyen T.H."/>
            <person name="Vuong T.Q."/>
            <person name="Le H."/>
            <person name="Kim S.-G."/>
        </authorList>
    </citation>
    <scope>NUCLEOTIDE SEQUENCE [LARGE SCALE GENOMIC DNA]</scope>
    <source>
        <strain evidence="5 6">JCM 23209</strain>
    </source>
</reference>
<dbReference type="SFLD" id="SFLDG01129">
    <property type="entry name" value="C1.5:_HAD__Beta-PGM__Phosphata"/>
    <property type="match status" value="1"/>
</dbReference>
<evidence type="ECO:0000256" key="3">
    <source>
        <dbReference type="ARBA" id="ARBA00022801"/>
    </source>
</evidence>
<dbReference type="InterPro" id="IPR023214">
    <property type="entry name" value="HAD_sf"/>
</dbReference>
<keyword evidence="6" id="KW-1185">Reference proteome</keyword>
<keyword evidence="3 5" id="KW-0378">Hydrolase</keyword>
<accession>A0AAW9S7J5</accession>
<name>A0AAW9S7J5_9BACT</name>
<protein>
    <submittedName>
        <fullName evidence="5">HAD family hydrolase</fullName>
        <ecNumber evidence="5">3.1.3.-</ecNumber>
    </submittedName>
</protein>
<organism evidence="5 6">
    <name type="scientific">Rapidithrix thailandica</name>
    <dbReference type="NCBI Taxonomy" id="413964"/>
    <lineage>
        <taxon>Bacteria</taxon>
        <taxon>Pseudomonadati</taxon>
        <taxon>Bacteroidota</taxon>
        <taxon>Cytophagia</taxon>
        <taxon>Cytophagales</taxon>
        <taxon>Flammeovirgaceae</taxon>
        <taxon>Rapidithrix</taxon>
    </lineage>
</organism>
<dbReference type="NCBIfam" id="TIGR01549">
    <property type="entry name" value="HAD-SF-IA-v1"/>
    <property type="match status" value="1"/>
</dbReference>
<dbReference type="Pfam" id="PF00702">
    <property type="entry name" value="Hydrolase"/>
    <property type="match status" value="1"/>
</dbReference>
<dbReference type="InterPro" id="IPR051400">
    <property type="entry name" value="HAD-like_hydrolase"/>
</dbReference>
<dbReference type="PANTHER" id="PTHR46470:SF2">
    <property type="entry name" value="GLYCERALDEHYDE 3-PHOSPHATE PHOSPHATASE"/>
    <property type="match status" value="1"/>
</dbReference>
<proteinExistence type="predicted"/>
<dbReference type="GO" id="GO:0046872">
    <property type="term" value="F:metal ion binding"/>
    <property type="evidence" value="ECO:0007669"/>
    <property type="project" value="UniProtKB-KW"/>
</dbReference>
<dbReference type="Gene3D" id="1.10.150.240">
    <property type="entry name" value="Putative phosphatase, domain 2"/>
    <property type="match status" value="1"/>
</dbReference>
<dbReference type="InterPro" id="IPR036412">
    <property type="entry name" value="HAD-like_sf"/>
</dbReference>
<evidence type="ECO:0000256" key="1">
    <source>
        <dbReference type="ARBA" id="ARBA00001946"/>
    </source>
</evidence>
<evidence type="ECO:0000313" key="5">
    <source>
        <dbReference type="EMBL" id="MEN7547293.1"/>
    </source>
</evidence>
<dbReference type="Gene3D" id="3.40.50.1000">
    <property type="entry name" value="HAD superfamily/HAD-like"/>
    <property type="match status" value="1"/>
</dbReference>
<dbReference type="GO" id="GO:0044281">
    <property type="term" value="P:small molecule metabolic process"/>
    <property type="evidence" value="ECO:0007669"/>
    <property type="project" value="UniProtKB-ARBA"/>
</dbReference>
<keyword evidence="2" id="KW-0479">Metal-binding</keyword>
<dbReference type="AlphaFoldDB" id="A0AAW9S7J5"/>
<dbReference type="GO" id="GO:0016791">
    <property type="term" value="F:phosphatase activity"/>
    <property type="evidence" value="ECO:0007669"/>
    <property type="project" value="TreeGrafter"/>
</dbReference>
<evidence type="ECO:0000256" key="4">
    <source>
        <dbReference type="ARBA" id="ARBA00022842"/>
    </source>
</evidence>
<comment type="cofactor">
    <cofactor evidence="1">
        <name>Mg(2+)</name>
        <dbReference type="ChEBI" id="CHEBI:18420"/>
    </cofactor>
</comment>
<dbReference type="Proteomes" id="UP001403385">
    <property type="component" value="Unassembled WGS sequence"/>
</dbReference>
<dbReference type="InterPro" id="IPR006439">
    <property type="entry name" value="HAD-SF_hydro_IA"/>
</dbReference>